<dbReference type="CDD" id="cd02440">
    <property type="entry name" value="AdoMet_MTases"/>
    <property type="match status" value="1"/>
</dbReference>
<dbReference type="GO" id="GO:0008757">
    <property type="term" value="F:S-adenosylmethionine-dependent methyltransferase activity"/>
    <property type="evidence" value="ECO:0007669"/>
    <property type="project" value="InterPro"/>
</dbReference>
<name>A0A512E2S5_9PROT</name>
<feature type="domain" description="Methyltransferase type 11" evidence="1">
    <location>
        <begin position="77"/>
        <end position="166"/>
    </location>
</feature>
<evidence type="ECO:0000313" key="3">
    <source>
        <dbReference type="Proteomes" id="UP000321523"/>
    </source>
</evidence>
<dbReference type="Pfam" id="PF08241">
    <property type="entry name" value="Methyltransf_11"/>
    <property type="match status" value="1"/>
</dbReference>
<dbReference type="GO" id="GO:0032259">
    <property type="term" value="P:methylation"/>
    <property type="evidence" value="ECO:0007669"/>
    <property type="project" value="UniProtKB-KW"/>
</dbReference>
<proteinExistence type="predicted"/>
<evidence type="ECO:0000313" key="2">
    <source>
        <dbReference type="EMBL" id="GEO42986.1"/>
    </source>
</evidence>
<gene>
    <name evidence="2" type="ORF">SAE02_71340</name>
</gene>
<dbReference type="Gene3D" id="3.40.50.150">
    <property type="entry name" value="Vaccinia Virus protein VP39"/>
    <property type="match status" value="1"/>
</dbReference>
<dbReference type="RefSeq" id="WP_044437516.1">
    <property type="nucleotide sequence ID" value="NZ_BJYZ01000057.1"/>
</dbReference>
<protein>
    <submittedName>
        <fullName evidence="2">Methyltransferase</fullName>
    </submittedName>
</protein>
<dbReference type="Proteomes" id="UP000321523">
    <property type="component" value="Unassembled WGS sequence"/>
</dbReference>
<keyword evidence="2" id="KW-0489">Methyltransferase</keyword>
<sequence>MAEVNLLRRYPNGKRSVQSRAERKTEELIRIARQYGQEYFDGPREFGYGGYRYDGRWIPIAEDIIAHFNLKSGMRVLDLGCAKGFLVKDLMKVQPGLEAFGLDISEYALLHCEPEVTGRLHIGNVKKLPFPDASFDAVVCVNTLHNLPREEAVAALREIERVSRHGNSYVQVDSYRNDEERKIFEDWVLTAYTHGYPDYWKQIFDEAGYTGDYFWTYVL</sequence>
<dbReference type="AlphaFoldDB" id="A0A512E2S5"/>
<dbReference type="EMBL" id="BJYZ01000057">
    <property type="protein sequence ID" value="GEO42986.1"/>
    <property type="molecule type" value="Genomic_DNA"/>
</dbReference>
<evidence type="ECO:0000259" key="1">
    <source>
        <dbReference type="Pfam" id="PF08241"/>
    </source>
</evidence>
<comment type="caution">
    <text evidence="2">The sequence shown here is derived from an EMBL/GenBank/DDBJ whole genome shotgun (WGS) entry which is preliminary data.</text>
</comment>
<dbReference type="InterPro" id="IPR029063">
    <property type="entry name" value="SAM-dependent_MTases_sf"/>
</dbReference>
<organism evidence="2 3">
    <name type="scientific">Skermanella aerolata</name>
    <dbReference type="NCBI Taxonomy" id="393310"/>
    <lineage>
        <taxon>Bacteria</taxon>
        <taxon>Pseudomonadati</taxon>
        <taxon>Pseudomonadota</taxon>
        <taxon>Alphaproteobacteria</taxon>
        <taxon>Rhodospirillales</taxon>
        <taxon>Azospirillaceae</taxon>
        <taxon>Skermanella</taxon>
    </lineage>
</organism>
<keyword evidence="3" id="KW-1185">Reference proteome</keyword>
<dbReference type="OrthoDB" id="9808140at2"/>
<keyword evidence="2" id="KW-0808">Transferase</keyword>
<dbReference type="InterPro" id="IPR013216">
    <property type="entry name" value="Methyltransf_11"/>
</dbReference>
<accession>A0A512E2S5</accession>
<dbReference type="SUPFAM" id="SSF53335">
    <property type="entry name" value="S-adenosyl-L-methionine-dependent methyltransferases"/>
    <property type="match status" value="1"/>
</dbReference>
<reference evidence="2 3" key="1">
    <citation type="submission" date="2019-07" db="EMBL/GenBank/DDBJ databases">
        <title>Whole genome shotgun sequence of Skermanella aerolata NBRC 106429.</title>
        <authorList>
            <person name="Hosoyama A."/>
            <person name="Uohara A."/>
            <person name="Ohji S."/>
            <person name="Ichikawa N."/>
        </authorList>
    </citation>
    <scope>NUCLEOTIDE SEQUENCE [LARGE SCALE GENOMIC DNA]</scope>
    <source>
        <strain evidence="2 3">NBRC 106429</strain>
    </source>
</reference>
<dbReference type="PANTHER" id="PTHR43591">
    <property type="entry name" value="METHYLTRANSFERASE"/>
    <property type="match status" value="1"/>
</dbReference>